<name>A0AAV3JWB6_ACIBA</name>
<comment type="caution">
    <text evidence="1">The sequence shown here is derived from an EMBL/GenBank/DDBJ whole genome shotgun (WGS) entry which is preliminary data.</text>
</comment>
<dbReference type="AlphaFoldDB" id="A0AAV3JWB6"/>
<proteinExistence type="predicted"/>
<dbReference type="EMBL" id="AVST01000094">
    <property type="protein sequence ID" value="ERH67986.1"/>
    <property type="molecule type" value="Genomic_DNA"/>
</dbReference>
<dbReference type="Proteomes" id="UP000016517">
    <property type="component" value="Unassembled WGS sequence"/>
</dbReference>
<protein>
    <submittedName>
        <fullName evidence="1">Uncharacterized protein</fullName>
    </submittedName>
</protein>
<organism evidence="1 2">
    <name type="scientific">Acinetobacter baumannii EGD-HP18</name>
    <dbReference type="NCBI Taxonomy" id="1358412"/>
    <lineage>
        <taxon>Bacteria</taxon>
        <taxon>Pseudomonadati</taxon>
        <taxon>Pseudomonadota</taxon>
        <taxon>Gammaproteobacteria</taxon>
        <taxon>Moraxellales</taxon>
        <taxon>Moraxellaceae</taxon>
        <taxon>Acinetobacter</taxon>
        <taxon>Acinetobacter calcoaceticus/baumannii complex</taxon>
    </lineage>
</organism>
<evidence type="ECO:0000313" key="1">
    <source>
        <dbReference type="EMBL" id="ERH67986.1"/>
    </source>
</evidence>
<gene>
    <name evidence="1" type="ORF">N173_07785</name>
</gene>
<sequence length="32" mass="3416">MSGPLESVIVALNGKNCQFMNYAMLLNSGIVT</sequence>
<evidence type="ECO:0000313" key="2">
    <source>
        <dbReference type="Proteomes" id="UP000016517"/>
    </source>
</evidence>
<reference evidence="1 2" key="1">
    <citation type="submission" date="2013-08" db="EMBL/GenBank/DDBJ databases">
        <title>Study of Ammonical-Nitrogen removal by Nitrification Denitrification process using lab isolates.</title>
        <authorList>
            <person name="Khardenavis A.A."/>
            <person name="Pal R.R."/>
            <person name="Kapley A."/>
            <person name="Qureshi A."/>
            <person name="Purohit H.J."/>
        </authorList>
    </citation>
    <scope>NUCLEOTIDE SEQUENCE [LARGE SCALE GENOMIC DNA]</scope>
    <source>
        <strain evidence="1 2">EGD-HP18</strain>
    </source>
</reference>
<accession>A0AAV3JWB6</accession>